<dbReference type="EMBL" id="CALNXK010000017">
    <property type="protein sequence ID" value="CAH3105138.1"/>
    <property type="molecule type" value="Genomic_DNA"/>
</dbReference>
<protein>
    <submittedName>
        <fullName evidence="1">Uncharacterized protein</fullName>
    </submittedName>
</protein>
<gene>
    <name evidence="1" type="ORF">PLOB_00012681</name>
</gene>
<keyword evidence="2" id="KW-1185">Reference proteome</keyword>
<name>A0ABN8NFJ6_9CNID</name>
<organism evidence="1 2">
    <name type="scientific">Porites lobata</name>
    <dbReference type="NCBI Taxonomy" id="104759"/>
    <lineage>
        <taxon>Eukaryota</taxon>
        <taxon>Metazoa</taxon>
        <taxon>Cnidaria</taxon>
        <taxon>Anthozoa</taxon>
        <taxon>Hexacorallia</taxon>
        <taxon>Scleractinia</taxon>
        <taxon>Fungiina</taxon>
        <taxon>Poritidae</taxon>
        <taxon>Porites</taxon>
    </lineage>
</organism>
<sequence length="104" mass="11818">RSDLNVINLENLTIKICKPNSKPFLVALWYRPVLQPIYFRVKSKLNSLDLEYYLLGDLHCNLASPTPDANTHHSLAISDLYGLKQLINEPTRLAESLSTLINLI</sequence>
<evidence type="ECO:0000313" key="2">
    <source>
        <dbReference type="Proteomes" id="UP001159405"/>
    </source>
</evidence>
<feature type="non-terminal residue" evidence="1">
    <location>
        <position position="1"/>
    </location>
</feature>
<evidence type="ECO:0000313" key="1">
    <source>
        <dbReference type="EMBL" id="CAH3105138.1"/>
    </source>
</evidence>
<reference evidence="1 2" key="1">
    <citation type="submission" date="2022-05" db="EMBL/GenBank/DDBJ databases">
        <authorList>
            <consortium name="Genoscope - CEA"/>
            <person name="William W."/>
        </authorList>
    </citation>
    <scope>NUCLEOTIDE SEQUENCE [LARGE SCALE GENOMIC DNA]</scope>
</reference>
<dbReference type="Proteomes" id="UP001159405">
    <property type="component" value="Unassembled WGS sequence"/>
</dbReference>
<proteinExistence type="predicted"/>
<comment type="caution">
    <text evidence="1">The sequence shown here is derived from an EMBL/GenBank/DDBJ whole genome shotgun (WGS) entry which is preliminary data.</text>
</comment>
<accession>A0ABN8NFJ6</accession>